<proteinExistence type="predicted"/>
<sequence length="102" mass="11608">MEKTSFIMVKSVSINSNLMTVHKDFMDIGLKIISVDYNDNSGNLNPYDFYLCEPPDKATSDIKEFLRDGHLGVYYAIKVGFDIDVVVLRVISSNYRTLTFLS</sequence>
<gene>
    <name evidence="1" type="ORF">KSK55_03975</name>
</gene>
<protein>
    <submittedName>
        <fullName evidence="1">Uncharacterized protein</fullName>
    </submittedName>
</protein>
<name>A0A8F5VM25_METHU</name>
<organism evidence="1 2">
    <name type="scientific">Methanospirillum hungatei</name>
    <dbReference type="NCBI Taxonomy" id="2203"/>
    <lineage>
        <taxon>Archaea</taxon>
        <taxon>Methanobacteriati</taxon>
        <taxon>Methanobacteriota</taxon>
        <taxon>Stenosarchaea group</taxon>
        <taxon>Methanomicrobia</taxon>
        <taxon>Methanomicrobiales</taxon>
        <taxon>Methanospirillaceae</taxon>
        <taxon>Methanospirillum</taxon>
    </lineage>
</organism>
<reference evidence="1 2" key="1">
    <citation type="submission" date="2021-06" db="EMBL/GenBank/DDBJ databases">
        <title>Complete genome sequence of the secondary alcohol utilizing methanogen Methanospirillum hungatei strain GP1.</title>
        <authorList>
            <person name="Day L.A."/>
            <person name="Costa K.C."/>
        </authorList>
    </citation>
    <scope>NUCLEOTIDE SEQUENCE [LARGE SCALE GENOMIC DNA]</scope>
    <source>
        <strain evidence="1 2">GP1</strain>
    </source>
</reference>
<dbReference type="Proteomes" id="UP000694228">
    <property type="component" value="Chromosome"/>
</dbReference>
<evidence type="ECO:0000313" key="1">
    <source>
        <dbReference type="EMBL" id="QXO95567.1"/>
    </source>
</evidence>
<evidence type="ECO:0000313" key="2">
    <source>
        <dbReference type="Proteomes" id="UP000694228"/>
    </source>
</evidence>
<accession>A0A8F5VM25</accession>
<dbReference type="AlphaFoldDB" id="A0A8F5VM25"/>
<dbReference type="EMBL" id="CP077107">
    <property type="protein sequence ID" value="QXO95567.1"/>
    <property type="molecule type" value="Genomic_DNA"/>
</dbReference>